<name>A0A4Z0PNS8_9BACT</name>
<feature type="region of interest" description="Disordered" evidence="1">
    <location>
        <begin position="329"/>
        <end position="350"/>
    </location>
</feature>
<dbReference type="EMBL" id="SRLD01000005">
    <property type="protein sequence ID" value="TGE18911.1"/>
    <property type="molecule type" value="Genomic_DNA"/>
</dbReference>
<evidence type="ECO:0000313" key="3">
    <source>
        <dbReference type="EMBL" id="TGE18911.1"/>
    </source>
</evidence>
<dbReference type="OrthoDB" id="292792at2"/>
<gene>
    <name evidence="3" type="ORF">E5J99_03985</name>
</gene>
<dbReference type="Pfam" id="PF13699">
    <property type="entry name" value="eCIS_core"/>
    <property type="match status" value="1"/>
</dbReference>
<feature type="compositionally biased region" description="Low complexity" evidence="1">
    <location>
        <begin position="69"/>
        <end position="80"/>
    </location>
</feature>
<protein>
    <submittedName>
        <fullName evidence="3">DUF4157 domain-containing protein</fullName>
    </submittedName>
</protein>
<dbReference type="AlphaFoldDB" id="A0A4Z0PNS8"/>
<evidence type="ECO:0000256" key="1">
    <source>
        <dbReference type="SAM" id="MobiDB-lite"/>
    </source>
</evidence>
<comment type="caution">
    <text evidence="3">The sequence shown here is derived from an EMBL/GenBank/DDBJ whole genome shotgun (WGS) entry which is preliminary data.</text>
</comment>
<feature type="compositionally biased region" description="Polar residues" evidence="1">
    <location>
        <begin position="52"/>
        <end position="61"/>
    </location>
</feature>
<feature type="region of interest" description="Disordered" evidence="1">
    <location>
        <begin position="1"/>
        <end position="99"/>
    </location>
</feature>
<organism evidence="3 4">
    <name type="scientific">Hymenobacter elongatus</name>
    <dbReference type="NCBI Taxonomy" id="877208"/>
    <lineage>
        <taxon>Bacteria</taxon>
        <taxon>Pseudomonadati</taxon>
        <taxon>Bacteroidota</taxon>
        <taxon>Cytophagia</taxon>
        <taxon>Cytophagales</taxon>
        <taxon>Hymenobacteraceae</taxon>
        <taxon>Hymenobacter</taxon>
    </lineage>
</organism>
<sequence>MHAHDESNQENKQPNLLPAATAPGSRHSPSFVDNRPEAAAQRHLHGAINDSPRVQQQQTRQAAIDTIPRQAQVAQRQAIAGKAATEQPGPKKANQTGLPDQLKAGVESLAGHSLDDVRVHYNSDKPARLQAHAYAQGTDIHLAPGQEQHLPHEAWHVVQQKQGRVQPTRQLKGKVSVNDDAGLEQEADVMGAKALQLAGRKLSGPAVVGASTESGGAQRAQQAPLPAGRASVVAQMVWNVAETTRQKSELDAGNFFPGGANGSALHHIISRDSMKKLSRALALAQENDVAEAVAFWQTARGAMNQATRVQSNGLRAKMLENMPLNLSYGPNNPLNDPGSGFDPDTVPAAEGEEGERELAPVSAQLVIINDIIQNNPVEVLGSEESGDLWTQANTALQAAIVAHDNAGQLNAPEMEQWLDNEDGRFFRKGLYKYADGAAGADKFQHTPIPALAGIGMRAPDAAIDEALDEETEDEFATWSYATTANLTHFLARHTYEYFTFADEDIKLVNTFWPEGTTVENIIEYATTALLYGDSYVTDLHENKDEDEDLPEFIGIKNTRVPGVPTPVYLMFGVEDKGANVYEIDLRTLAPDGNVDAYTAASLEQIRDG</sequence>
<keyword evidence="4" id="KW-1185">Reference proteome</keyword>
<feature type="domain" description="eCIS core" evidence="2">
    <location>
        <begin position="98"/>
        <end position="163"/>
    </location>
</feature>
<accession>A0A4Z0PNS8</accession>
<dbReference type="InterPro" id="IPR025295">
    <property type="entry name" value="eCIS_core_dom"/>
</dbReference>
<reference evidence="3 4" key="1">
    <citation type="submission" date="2019-04" db="EMBL/GenBank/DDBJ databases">
        <authorList>
            <person name="Feng G."/>
            <person name="Zhang J."/>
            <person name="Zhu H."/>
        </authorList>
    </citation>
    <scope>NUCLEOTIDE SEQUENCE [LARGE SCALE GENOMIC DNA]</scope>
    <source>
        <strain evidence="3 4">JCM 17223</strain>
    </source>
</reference>
<dbReference type="Proteomes" id="UP000297739">
    <property type="component" value="Unassembled WGS sequence"/>
</dbReference>
<proteinExistence type="predicted"/>
<evidence type="ECO:0000313" key="4">
    <source>
        <dbReference type="Proteomes" id="UP000297739"/>
    </source>
</evidence>
<dbReference type="RefSeq" id="WP_135496424.1">
    <property type="nucleotide sequence ID" value="NZ_SRLD01000005.1"/>
</dbReference>
<evidence type="ECO:0000259" key="2">
    <source>
        <dbReference type="Pfam" id="PF13699"/>
    </source>
</evidence>